<proteinExistence type="predicted"/>
<organism evidence="1 2">
    <name type="scientific">Anaerobutyricum soehngenii</name>
    <dbReference type="NCBI Taxonomy" id="105843"/>
    <lineage>
        <taxon>Bacteria</taxon>
        <taxon>Bacillati</taxon>
        <taxon>Bacillota</taxon>
        <taxon>Clostridia</taxon>
        <taxon>Lachnospirales</taxon>
        <taxon>Lachnospiraceae</taxon>
        <taxon>Anaerobutyricum</taxon>
    </lineage>
</organism>
<keyword evidence="2" id="KW-1185">Reference proteome</keyword>
<dbReference type="EMBL" id="JAFIQO010000116">
    <property type="protein sequence ID" value="MBP0057410.1"/>
    <property type="molecule type" value="Genomic_DNA"/>
</dbReference>
<reference evidence="1 2" key="1">
    <citation type="submission" date="2021-02" db="EMBL/GenBank/DDBJ databases">
        <title>Lactate utilizing bacteria of the human gut.</title>
        <authorList>
            <person name="Sheridan P.O."/>
        </authorList>
    </citation>
    <scope>NUCLEOTIDE SEQUENCE [LARGE SCALE GENOMIC DNA]</scope>
    <source>
        <strain evidence="1 2">HTF-83D</strain>
    </source>
</reference>
<comment type="caution">
    <text evidence="1">The sequence shown here is derived from an EMBL/GenBank/DDBJ whole genome shotgun (WGS) entry which is preliminary data.</text>
</comment>
<dbReference type="RefSeq" id="WP_209293568.1">
    <property type="nucleotide sequence ID" value="NZ_CAXYLQ010000008.1"/>
</dbReference>
<evidence type="ECO:0000313" key="1">
    <source>
        <dbReference type="EMBL" id="MBP0057410.1"/>
    </source>
</evidence>
<accession>A0ABS3ZJD7</accession>
<sequence length="60" mass="7300">MLAWKLHATFWRDKTPFKKSRENFYENNKEGKLKNLLDNFYYKEDIDSIVNEIEKLLNCG</sequence>
<name>A0ABS3ZJD7_9FIRM</name>
<evidence type="ECO:0000313" key="2">
    <source>
        <dbReference type="Proteomes" id="UP001315001"/>
    </source>
</evidence>
<gene>
    <name evidence="1" type="ORF">JYQ75_08395</name>
</gene>
<protein>
    <submittedName>
        <fullName evidence="1">Uncharacterized protein</fullName>
    </submittedName>
</protein>
<dbReference type="Proteomes" id="UP001315001">
    <property type="component" value="Unassembled WGS sequence"/>
</dbReference>